<accession>A0A2T2X878</accession>
<evidence type="ECO:0000313" key="2">
    <source>
        <dbReference type="EMBL" id="PSR30714.1"/>
    </source>
</evidence>
<dbReference type="EMBL" id="PXYT01000008">
    <property type="protein sequence ID" value="PSR30714.1"/>
    <property type="molecule type" value="Genomic_DNA"/>
</dbReference>
<organism evidence="2 3">
    <name type="scientific">Sulfobacillus benefaciens</name>
    <dbReference type="NCBI Taxonomy" id="453960"/>
    <lineage>
        <taxon>Bacteria</taxon>
        <taxon>Bacillati</taxon>
        <taxon>Bacillota</taxon>
        <taxon>Clostridia</taxon>
        <taxon>Eubacteriales</taxon>
        <taxon>Clostridiales Family XVII. Incertae Sedis</taxon>
        <taxon>Sulfobacillus</taxon>
    </lineage>
</organism>
<dbReference type="PANTHER" id="PTHR38659">
    <property type="entry name" value="METAL-DEPENDENT PHOSPHOHYDROLASE"/>
    <property type="match status" value="1"/>
</dbReference>
<feature type="domain" description="HD" evidence="1">
    <location>
        <begin position="26"/>
        <end position="116"/>
    </location>
</feature>
<dbReference type="NCBIfam" id="TIGR00277">
    <property type="entry name" value="HDIG"/>
    <property type="match status" value="1"/>
</dbReference>
<dbReference type="PANTHER" id="PTHR38659:SF1">
    <property type="entry name" value="METAL DEPENDENT PHOSPHOHYDROLASE"/>
    <property type="match status" value="1"/>
</dbReference>
<dbReference type="GO" id="GO:0016787">
    <property type="term" value="F:hydrolase activity"/>
    <property type="evidence" value="ECO:0007669"/>
    <property type="project" value="UniProtKB-KW"/>
</dbReference>
<dbReference type="Gene3D" id="1.10.3210.10">
    <property type="entry name" value="Hypothetical protein af1432"/>
    <property type="match status" value="1"/>
</dbReference>
<dbReference type="Proteomes" id="UP000242699">
    <property type="component" value="Unassembled WGS sequence"/>
</dbReference>
<dbReference type="InterPro" id="IPR003607">
    <property type="entry name" value="HD/PDEase_dom"/>
</dbReference>
<dbReference type="AlphaFoldDB" id="A0A2T2X878"/>
<dbReference type="CDD" id="cd00077">
    <property type="entry name" value="HDc"/>
    <property type="match status" value="1"/>
</dbReference>
<gene>
    <name evidence="2" type="ORF">C7B43_05000</name>
</gene>
<dbReference type="InterPro" id="IPR006674">
    <property type="entry name" value="HD_domain"/>
</dbReference>
<proteinExistence type="predicted"/>
<dbReference type="InterPro" id="IPR006675">
    <property type="entry name" value="HDIG_dom"/>
</dbReference>
<comment type="caution">
    <text evidence="2">The sequence shown here is derived from an EMBL/GenBank/DDBJ whole genome shotgun (WGS) entry which is preliminary data.</text>
</comment>
<dbReference type="SUPFAM" id="SSF109604">
    <property type="entry name" value="HD-domain/PDEase-like"/>
    <property type="match status" value="1"/>
</dbReference>
<keyword evidence="2" id="KW-0378">Hydrolase</keyword>
<evidence type="ECO:0000313" key="3">
    <source>
        <dbReference type="Proteomes" id="UP000242699"/>
    </source>
</evidence>
<sequence>MSETMWPTRDHSWQLLNRYTKNPSLIKHALAVEAVMKAFAERYHEDPKLYGHVGLLHDFDYEAFPEIGAHTVEGAKILTAEGFPDVIIEAIQSHVTENNIPRDTWLKKSIYAADELTGFIVAVTLVRPAKSLSEVTPKSVKKKLKDKSFAKGVNRDDVYRGAIGLDMELDELIEFIVQALIPHAHVLDLNP</sequence>
<reference evidence="2 3" key="1">
    <citation type="journal article" date="2014" name="BMC Genomics">
        <title>Comparison of environmental and isolate Sulfobacillus genomes reveals diverse carbon, sulfur, nitrogen, and hydrogen metabolisms.</title>
        <authorList>
            <person name="Justice N.B."/>
            <person name="Norman A."/>
            <person name="Brown C.T."/>
            <person name="Singh A."/>
            <person name="Thomas B.C."/>
            <person name="Banfield J.F."/>
        </authorList>
    </citation>
    <scope>NUCLEOTIDE SEQUENCE [LARGE SCALE GENOMIC DNA]</scope>
    <source>
        <strain evidence="2">AMDSBA1</strain>
    </source>
</reference>
<dbReference type="Pfam" id="PF01966">
    <property type="entry name" value="HD"/>
    <property type="match status" value="1"/>
</dbReference>
<protein>
    <submittedName>
        <fullName evidence="2">HAD family hydrolase</fullName>
    </submittedName>
</protein>
<evidence type="ECO:0000259" key="1">
    <source>
        <dbReference type="Pfam" id="PF01966"/>
    </source>
</evidence>
<name>A0A2T2X878_9FIRM</name>